<feature type="chain" id="PRO_5007573574" description="M23ase beta-sheet core domain-containing protein" evidence="2">
    <location>
        <begin position="23"/>
        <end position="606"/>
    </location>
</feature>
<feature type="domain" description="M23ase beta-sheet core" evidence="3">
    <location>
        <begin position="476"/>
        <end position="569"/>
    </location>
</feature>
<reference evidence="4 5" key="1">
    <citation type="submission" date="2016-03" db="EMBL/GenBank/DDBJ databases">
        <authorList>
            <person name="Ploux O."/>
        </authorList>
    </citation>
    <scope>NUCLEOTIDE SEQUENCE [LARGE SCALE GENOMIC DNA]</scope>
    <source>
        <strain evidence="4 5">R0</strain>
    </source>
</reference>
<feature type="compositionally biased region" description="Low complexity" evidence="1">
    <location>
        <begin position="243"/>
        <end position="252"/>
    </location>
</feature>
<organism evidence="4 5">
    <name type="scientific">Bdellovibrio bacteriovorus</name>
    <dbReference type="NCBI Taxonomy" id="959"/>
    <lineage>
        <taxon>Bacteria</taxon>
        <taxon>Pseudomonadati</taxon>
        <taxon>Bdellovibrionota</taxon>
        <taxon>Bdellovibrionia</taxon>
        <taxon>Bdellovibrionales</taxon>
        <taxon>Pseudobdellovibrionaceae</taxon>
        <taxon>Bdellovibrio</taxon>
    </lineage>
</organism>
<evidence type="ECO:0000259" key="3">
    <source>
        <dbReference type="Pfam" id="PF01551"/>
    </source>
</evidence>
<feature type="compositionally biased region" description="Acidic residues" evidence="1">
    <location>
        <begin position="315"/>
        <end position="324"/>
    </location>
</feature>
<feature type="region of interest" description="Disordered" evidence="1">
    <location>
        <begin position="275"/>
        <end position="324"/>
    </location>
</feature>
<gene>
    <name evidence="4" type="ORF">AZI86_10260</name>
</gene>
<feature type="compositionally biased region" description="Polar residues" evidence="1">
    <location>
        <begin position="285"/>
        <end position="302"/>
    </location>
</feature>
<dbReference type="AlphaFoldDB" id="A0A150WSL0"/>
<proteinExistence type="predicted"/>
<evidence type="ECO:0000313" key="5">
    <source>
        <dbReference type="Proteomes" id="UP000075320"/>
    </source>
</evidence>
<dbReference type="Pfam" id="PF01551">
    <property type="entry name" value="Peptidase_M23"/>
    <property type="match status" value="1"/>
</dbReference>
<dbReference type="RefSeq" id="WP_061834942.1">
    <property type="nucleotide sequence ID" value="NZ_LUKE01000001.1"/>
</dbReference>
<dbReference type="Proteomes" id="UP000075320">
    <property type="component" value="Unassembled WGS sequence"/>
</dbReference>
<dbReference type="SUPFAM" id="SSF51261">
    <property type="entry name" value="Duplicated hybrid motif"/>
    <property type="match status" value="1"/>
</dbReference>
<dbReference type="Gene3D" id="2.70.70.10">
    <property type="entry name" value="Glucose Permease (Domain IIA)"/>
    <property type="match status" value="1"/>
</dbReference>
<dbReference type="InterPro" id="IPR050570">
    <property type="entry name" value="Cell_wall_metabolism_enzyme"/>
</dbReference>
<evidence type="ECO:0000313" key="4">
    <source>
        <dbReference type="EMBL" id="KYG67368.1"/>
    </source>
</evidence>
<dbReference type="InterPro" id="IPR011055">
    <property type="entry name" value="Dup_hybrid_motif"/>
</dbReference>
<dbReference type="PANTHER" id="PTHR21666:SF270">
    <property type="entry name" value="MUREIN HYDROLASE ACTIVATOR ENVC"/>
    <property type="match status" value="1"/>
</dbReference>
<dbReference type="EMBL" id="LUKE01000001">
    <property type="protein sequence ID" value="KYG67368.1"/>
    <property type="molecule type" value="Genomic_DNA"/>
</dbReference>
<feature type="region of interest" description="Disordered" evidence="1">
    <location>
        <begin position="232"/>
        <end position="252"/>
    </location>
</feature>
<name>A0A150WSL0_BDEBC</name>
<protein>
    <recommendedName>
        <fullName evidence="3">M23ase beta-sheet core domain-containing protein</fullName>
    </recommendedName>
</protein>
<dbReference type="InterPro" id="IPR016047">
    <property type="entry name" value="M23ase_b-sheet_dom"/>
</dbReference>
<feature type="signal peptide" evidence="2">
    <location>
        <begin position="1"/>
        <end position="22"/>
    </location>
</feature>
<dbReference type="OrthoDB" id="9778545at2"/>
<evidence type="ECO:0000256" key="1">
    <source>
        <dbReference type="SAM" id="MobiDB-lite"/>
    </source>
</evidence>
<keyword evidence="2" id="KW-0732">Signal</keyword>
<sequence length="606" mass="66490">MNYKSGLFSMLSLVCLSSFAHAAPVDLYWHNNAGFVSASKCQITSLKEIPFYISQGKNVSSLEKTELQTPKGSRKSFLLNRSLVRISTEAKTRPGYKYVDVIGVSQTPKAQTNKWFADRMDNGYIAESSLKNLEDYVIEIKSGVSVKEIPGIKIPTVGTFWQLATEKDQVQSFTCTIDGKARNFMIFEVFTANSSNPVARVGVNADHTGIFRSILTHLPSEADVVLDSRMDQAPTGSRQSLESGVGSSGSVAASPLEVTKAAADEIKAQKEAQEKLVNKPFAEGSKTQTPPAVTTENKQSAQAAVDTAPVQKDDAADDEETEDEDLKLINSKQEHVVCINEDTLNVRDESLEKVLFKAEKNETVLPFQSWGAADTKKKVINGKEYTFVKIQFPEKEGENIGWLAQDYVKLEGQCSVAKKADEDSSATRMTPIPKGPIKNINDAACCGFPTIKRPTQSYLSGMRRFKAGRSKGKRLHAACDLYRYHGEAAVSIADGKVSRGLYYFYQNTYALDVQYPGGFVARYGELTGKAAKGVSTGAKVTRGQVMGYIGTVSSNCCPAMLHFELYSGTKKGGLSARGNKFGRRSDLMDPTKYLLKWEKNQFGTSY</sequence>
<keyword evidence="5" id="KW-1185">Reference proteome</keyword>
<evidence type="ECO:0000256" key="2">
    <source>
        <dbReference type="SAM" id="SignalP"/>
    </source>
</evidence>
<accession>A0A150WSL0</accession>
<comment type="caution">
    <text evidence="4">The sequence shown here is derived from an EMBL/GenBank/DDBJ whole genome shotgun (WGS) entry which is preliminary data.</text>
</comment>
<dbReference type="PANTHER" id="PTHR21666">
    <property type="entry name" value="PEPTIDASE-RELATED"/>
    <property type="match status" value="1"/>
</dbReference>
<dbReference type="GO" id="GO:0004222">
    <property type="term" value="F:metalloendopeptidase activity"/>
    <property type="evidence" value="ECO:0007669"/>
    <property type="project" value="TreeGrafter"/>
</dbReference>